<accession>H5TAN5</accession>
<dbReference type="Pfam" id="PF03466">
    <property type="entry name" value="LysR_substrate"/>
    <property type="match status" value="1"/>
</dbReference>
<dbReference type="EMBL" id="BAET01000012">
    <property type="protein sequence ID" value="GAB55362.1"/>
    <property type="molecule type" value="Genomic_DNA"/>
</dbReference>
<keyword evidence="4" id="KW-0804">Transcription</keyword>
<dbReference type="PANTHER" id="PTHR30126">
    <property type="entry name" value="HTH-TYPE TRANSCRIPTIONAL REGULATOR"/>
    <property type="match status" value="1"/>
</dbReference>
<dbReference type="Gene3D" id="1.10.10.10">
    <property type="entry name" value="Winged helix-like DNA-binding domain superfamily/Winged helix DNA-binding domain"/>
    <property type="match status" value="1"/>
</dbReference>
<proteinExistence type="inferred from homology"/>
<evidence type="ECO:0000256" key="1">
    <source>
        <dbReference type="ARBA" id="ARBA00009437"/>
    </source>
</evidence>
<dbReference type="STRING" id="56804.BAE46_06145"/>
<dbReference type="SUPFAM" id="SSF46785">
    <property type="entry name" value="Winged helix' DNA-binding domain"/>
    <property type="match status" value="1"/>
</dbReference>
<name>H5TAN5_9ALTE</name>
<dbReference type="Gene3D" id="3.40.190.10">
    <property type="entry name" value="Periplasmic binding protein-like II"/>
    <property type="match status" value="2"/>
</dbReference>
<reference evidence="6 7" key="2">
    <citation type="journal article" date="2017" name="Antonie Van Leeuwenhoek">
        <title>Rhizobium rhizosphaerae sp. nov., a novel species isolated from rice rhizosphere.</title>
        <authorList>
            <person name="Zhao J.J."/>
            <person name="Zhang J."/>
            <person name="Zhang R.J."/>
            <person name="Zhang C.W."/>
            <person name="Yin H.Q."/>
            <person name="Zhang X.X."/>
        </authorList>
    </citation>
    <scope>NUCLEOTIDE SEQUENCE [LARGE SCALE GENOMIC DNA]</scope>
    <source>
        <strain evidence="6 7">ACAM 611</strain>
    </source>
</reference>
<dbReference type="PANTHER" id="PTHR30126:SF81">
    <property type="entry name" value="HTH-TYPE TRANSCRIPTIONAL REGULATOR ILVY"/>
    <property type="match status" value="1"/>
</dbReference>
<evidence type="ECO:0000256" key="3">
    <source>
        <dbReference type="ARBA" id="ARBA00023125"/>
    </source>
</evidence>
<dbReference type="GO" id="GO:0000976">
    <property type="term" value="F:transcription cis-regulatory region binding"/>
    <property type="evidence" value="ECO:0007669"/>
    <property type="project" value="TreeGrafter"/>
</dbReference>
<keyword evidence="7" id="KW-1185">Reference proteome</keyword>
<dbReference type="InterPro" id="IPR005119">
    <property type="entry name" value="LysR_subst-bd"/>
</dbReference>
<comment type="similarity">
    <text evidence="1">Belongs to the LysR transcriptional regulatory family.</text>
</comment>
<evidence type="ECO:0000259" key="5">
    <source>
        <dbReference type="PROSITE" id="PS50931"/>
    </source>
</evidence>
<comment type="caution">
    <text evidence="6">The sequence shown here is derived from an EMBL/GenBank/DDBJ whole genome shotgun (WGS) entry which is preliminary data.</text>
</comment>
<dbReference type="InterPro" id="IPR036388">
    <property type="entry name" value="WH-like_DNA-bd_sf"/>
</dbReference>
<sequence>MDIKTLKHFQHLASSLSFSRTAAAMFVSPPTLTRSIMRLEDECAASLFLRDNRNVQLTQAGRKLLAFADDTLAKYHQLKSEVAQQKDALSGELSLYCSVTAAQTYLPKILDSMRKLYPLVDIKLDTGDHELALRRISDVQHENAADLAIAIHTPDFPAHIHFQPIDTVPLTLIVPATMDVNSINDISWQASNVIMPARGPSRRIVHHWFAEQNIRPRVYAKVSGNEAIVSMVSLGLGIGFVPRLVLENSTAKNKVNSIAVDNIEPYQLGLCFLKERSNEPLLKTISQLFSR</sequence>
<feature type="domain" description="HTH lysR-type" evidence="5">
    <location>
        <begin position="1"/>
        <end position="58"/>
    </location>
</feature>
<reference evidence="6 7" key="1">
    <citation type="journal article" date="2012" name="J. Bacteriol.">
        <title>Genome sequence of proteorhodopsin-containing sea ice bacterium Glaciecola punicea ACAM 611T.</title>
        <authorList>
            <person name="Qin Q.-L."/>
            <person name="Xie B.-B."/>
            <person name="Shu Y.-L."/>
            <person name="Rong J.-C."/>
            <person name="Zhao D.-L."/>
            <person name="Zhang X.-Y."/>
            <person name="Chen X.-L."/>
            <person name="Zhou B.-C."/>
            <person name="Zhanga Y.-Z."/>
        </authorList>
    </citation>
    <scope>NUCLEOTIDE SEQUENCE [LARGE SCALE GENOMIC DNA]</scope>
    <source>
        <strain evidence="6 7">ACAM 611</strain>
    </source>
</reference>
<dbReference type="SUPFAM" id="SSF53850">
    <property type="entry name" value="Periplasmic binding protein-like II"/>
    <property type="match status" value="1"/>
</dbReference>
<evidence type="ECO:0000313" key="7">
    <source>
        <dbReference type="Proteomes" id="UP000053586"/>
    </source>
</evidence>
<dbReference type="AlphaFoldDB" id="H5TAN5"/>
<keyword evidence="2" id="KW-0805">Transcription regulation</keyword>
<dbReference type="PROSITE" id="PS50931">
    <property type="entry name" value="HTH_LYSR"/>
    <property type="match status" value="1"/>
</dbReference>
<dbReference type="eggNOG" id="COG0583">
    <property type="taxonomic scope" value="Bacteria"/>
</dbReference>
<dbReference type="NCBIfam" id="NF008722">
    <property type="entry name" value="PRK11716.1"/>
    <property type="match status" value="1"/>
</dbReference>
<dbReference type="RefSeq" id="WP_006004380.1">
    <property type="nucleotide sequence ID" value="NZ_BAET01000012.1"/>
</dbReference>
<dbReference type="Proteomes" id="UP000053586">
    <property type="component" value="Unassembled WGS sequence"/>
</dbReference>
<dbReference type="InterPro" id="IPR000847">
    <property type="entry name" value="LysR_HTH_N"/>
</dbReference>
<evidence type="ECO:0000313" key="6">
    <source>
        <dbReference type="EMBL" id="GAB55362.1"/>
    </source>
</evidence>
<evidence type="ECO:0000256" key="4">
    <source>
        <dbReference type="ARBA" id="ARBA00023163"/>
    </source>
</evidence>
<gene>
    <name evidence="6" type="primary">ilvY</name>
    <name evidence="6" type="ORF">GPUN_1238</name>
</gene>
<dbReference type="Pfam" id="PF00126">
    <property type="entry name" value="HTH_1"/>
    <property type="match status" value="1"/>
</dbReference>
<evidence type="ECO:0000256" key="2">
    <source>
        <dbReference type="ARBA" id="ARBA00023015"/>
    </source>
</evidence>
<protein>
    <submittedName>
        <fullName evidence="6">LysR family transcriptional regulator, positive regulator for ilvC</fullName>
    </submittedName>
</protein>
<dbReference type="GO" id="GO:0003700">
    <property type="term" value="F:DNA-binding transcription factor activity"/>
    <property type="evidence" value="ECO:0007669"/>
    <property type="project" value="InterPro"/>
</dbReference>
<dbReference type="InterPro" id="IPR036390">
    <property type="entry name" value="WH_DNA-bd_sf"/>
</dbReference>
<dbReference type="OrthoDB" id="9803735at2"/>
<keyword evidence="3" id="KW-0238">DNA-binding</keyword>
<organism evidence="6 7">
    <name type="scientific">Glaciecola punicea ACAM 611</name>
    <dbReference type="NCBI Taxonomy" id="1121923"/>
    <lineage>
        <taxon>Bacteria</taxon>
        <taxon>Pseudomonadati</taxon>
        <taxon>Pseudomonadota</taxon>
        <taxon>Gammaproteobacteria</taxon>
        <taxon>Alteromonadales</taxon>
        <taxon>Alteromonadaceae</taxon>
        <taxon>Glaciecola</taxon>
    </lineage>
</organism>